<dbReference type="GO" id="GO:0007155">
    <property type="term" value="P:cell adhesion"/>
    <property type="evidence" value="ECO:0007669"/>
    <property type="project" value="InterPro"/>
</dbReference>
<dbReference type="Gene3D" id="2.60.40.1090">
    <property type="entry name" value="Fimbrial-type adhesion domain"/>
    <property type="match status" value="1"/>
</dbReference>
<gene>
    <name evidence="1" type="ORF">NCTC13148_00352</name>
</gene>
<protein>
    <submittedName>
        <fullName evidence="1">Putative fimbrial-like protein</fullName>
    </submittedName>
</protein>
<name>A0A377BE48_ECOLX</name>
<dbReference type="GO" id="GO:0009289">
    <property type="term" value="C:pilus"/>
    <property type="evidence" value="ECO:0007669"/>
    <property type="project" value="InterPro"/>
</dbReference>
<evidence type="ECO:0000313" key="1">
    <source>
        <dbReference type="EMBL" id="STL62863.1"/>
    </source>
</evidence>
<accession>A0A377BE48</accession>
<evidence type="ECO:0000313" key="2">
    <source>
        <dbReference type="Proteomes" id="UP000254255"/>
    </source>
</evidence>
<dbReference type="SUPFAM" id="SSF49401">
    <property type="entry name" value="Bacterial adhesins"/>
    <property type="match status" value="1"/>
</dbReference>
<proteinExistence type="predicted"/>
<dbReference type="InterPro" id="IPR036937">
    <property type="entry name" value="Adhesion_dom_fimbrial_sf"/>
</dbReference>
<dbReference type="EMBL" id="UGET01000003">
    <property type="protein sequence ID" value="STL62863.1"/>
    <property type="molecule type" value="Genomic_DNA"/>
</dbReference>
<organism evidence="1 2">
    <name type="scientific">Escherichia coli</name>
    <dbReference type="NCBI Taxonomy" id="562"/>
    <lineage>
        <taxon>Bacteria</taxon>
        <taxon>Pseudomonadati</taxon>
        <taxon>Pseudomonadota</taxon>
        <taxon>Gammaproteobacteria</taxon>
        <taxon>Enterobacterales</taxon>
        <taxon>Enterobacteriaceae</taxon>
        <taxon>Escherichia</taxon>
    </lineage>
</organism>
<dbReference type="AlphaFoldDB" id="A0A377BE48"/>
<dbReference type="Proteomes" id="UP000254255">
    <property type="component" value="Unassembled WGS sequence"/>
</dbReference>
<reference evidence="1 2" key="1">
    <citation type="submission" date="2018-06" db="EMBL/GenBank/DDBJ databases">
        <authorList>
            <consortium name="Pathogen Informatics"/>
            <person name="Doyle S."/>
        </authorList>
    </citation>
    <scope>NUCLEOTIDE SEQUENCE [LARGE SCALE GENOMIC DNA]</scope>
    <source>
        <strain evidence="1 2">NCTC13148</strain>
    </source>
</reference>
<dbReference type="InterPro" id="IPR008966">
    <property type="entry name" value="Adhesion_dom_sf"/>
</dbReference>
<sequence length="123" mass="13102">MKGLPKTLSRGCYFAAASPAPSAWGFETNYDRGRVDFAGRVTDISCSIALNGGQHAGSGNVWLAPVSLAEVHDRGAGAFMKPQPFTLALSNCQLRHDGGAASQDEVRRVSVRWVDGFFTDGGR</sequence>